<dbReference type="EMBL" id="JAUDFV010000074">
    <property type="protein sequence ID" value="KAL2734023.1"/>
    <property type="molecule type" value="Genomic_DNA"/>
</dbReference>
<protein>
    <submittedName>
        <fullName evidence="1">Uncharacterized protein</fullName>
    </submittedName>
</protein>
<dbReference type="AlphaFoldDB" id="A0ABD2BML6"/>
<accession>A0ABD2BML6</accession>
<proteinExistence type="predicted"/>
<evidence type="ECO:0000313" key="1">
    <source>
        <dbReference type="EMBL" id="KAL2734023.1"/>
    </source>
</evidence>
<organism evidence="1 2">
    <name type="scientific">Vespula squamosa</name>
    <name type="common">Southern yellow jacket</name>
    <name type="synonym">Wasp</name>
    <dbReference type="NCBI Taxonomy" id="30214"/>
    <lineage>
        <taxon>Eukaryota</taxon>
        <taxon>Metazoa</taxon>
        <taxon>Ecdysozoa</taxon>
        <taxon>Arthropoda</taxon>
        <taxon>Hexapoda</taxon>
        <taxon>Insecta</taxon>
        <taxon>Pterygota</taxon>
        <taxon>Neoptera</taxon>
        <taxon>Endopterygota</taxon>
        <taxon>Hymenoptera</taxon>
        <taxon>Apocrita</taxon>
        <taxon>Aculeata</taxon>
        <taxon>Vespoidea</taxon>
        <taxon>Vespidae</taxon>
        <taxon>Vespinae</taxon>
        <taxon>Vespula</taxon>
    </lineage>
</organism>
<keyword evidence="2" id="KW-1185">Reference proteome</keyword>
<sequence length="94" mass="10497">MQANKFSRVQAGWVAVQQACKGVGIPVQPRERSYMNKGGDPLPYCLPSTRLLSTKRELGCHPKIFTPLLYVPPIRAPTLLSLYLPEGVFHIVHI</sequence>
<name>A0ABD2BML6_VESSQ</name>
<comment type="caution">
    <text evidence="1">The sequence shown here is derived from an EMBL/GenBank/DDBJ whole genome shotgun (WGS) entry which is preliminary data.</text>
</comment>
<gene>
    <name evidence="1" type="ORF">V1478_003721</name>
</gene>
<dbReference type="Proteomes" id="UP001607302">
    <property type="component" value="Unassembled WGS sequence"/>
</dbReference>
<evidence type="ECO:0000313" key="2">
    <source>
        <dbReference type="Proteomes" id="UP001607302"/>
    </source>
</evidence>
<reference evidence="1 2" key="1">
    <citation type="journal article" date="2024" name="Ann. Entomol. Soc. Am.">
        <title>Genomic analyses of the southern and eastern yellowjacket wasps (Hymenoptera: Vespidae) reveal evolutionary signatures of social life.</title>
        <authorList>
            <person name="Catto M.A."/>
            <person name="Caine P.B."/>
            <person name="Orr S.E."/>
            <person name="Hunt B.G."/>
            <person name="Goodisman M.A.D."/>
        </authorList>
    </citation>
    <scope>NUCLEOTIDE SEQUENCE [LARGE SCALE GENOMIC DNA]</scope>
    <source>
        <strain evidence="1">233</strain>
        <tissue evidence="1">Head and thorax</tissue>
    </source>
</reference>